<evidence type="ECO:0000256" key="4">
    <source>
        <dbReference type="ARBA" id="ARBA00023157"/>
    </source>
</evidence>
<organism evidence="8 9">
    <name type="scientific">Hoeflea poritis</name>
    <dbReference type="NCBI Taxonomy" id="2993659"/>
    <lineage>
        <taxon>Bacteria</taxon>
        <taxon>Pseudomonadati</taxon>
        <taxon>Pseudomonadota</taxon>
        <taxon>Alphaproteobacteria</taxon>
        <taxon>Hyphomicrobiales</taxon>
        <taxon>Rhizobiaceae</taxon>
        <taxon>Hoeflea</taxon>
    </lineage>
</organism>
<comment type="caution">
    <text evidence="8">The sequence shown here is derived from an EMBL/GenBank/DDBJ whole genome shotgun (WGS) entry which is preliminary data.</text>
</comment>
<reference evidence="8" key="1">
    <citation type="submission" date="2022-11" db="EMBL/GenBank/DDBJ databases">
        <title>Hoeflea poritis sp. nov., isolated from scleractinian coral Porites lutea.</title>
        <authorList>
            <person name="Zhang G."/>
            <person name="Wei Q."/>
            <person name="Cai L."/>
        </authorList>
    </citation>
    <scope>NUCLEOTIDE SEQUENCE</scope>
    <source>
        <strain evidence="8">E7-10</strain>
    </source>
</reference>
<dbReference type="InterPro" id="IPR013740">
    <property type="entry name" value="Redoxin"/>
</dbReference>
<evidence type="ECO:0000313" key="9">
    <source>
        <dbReference type="Proteomes" id="UP001148313"/>
    </source>
</evidence>
<dbReference type="PROSITE" id="PS51352">
    <property type="entry name" value="THIOREDOXIN_2"/>
    <property type="match status" value="1"/>
</dbReference>
<gene>
    <name evidence="8" type="ORF">OOZ53_09320</name>
</gene>
<dbReference type="InterPro" id="IPR050553">
    <property type="entry name" value="Thioredoxin_ResA/DsbE_sf"/>
</dbReference>
<protein>
    <submittedName>
        <fullName evidence="8">DsbE family thiol:disulfide interchange protein</fullName>
    </submittedName>
</protein>
<dbReference type="Pfam" id="PF08534">
    <property type="entry name" value="Redoxin"/>
    <property type="match status" value="1"/>
</dbReference>
<dbReference type="InterPro" id="IPR017937">
    <property type="entry name" value="Thioredoxin_CS"/>
</dbReference>
<evidence type="ECO:0000313" key="8">
    <source>
        <dbReference type="EMBL" id="MDA4845546.1"/>
    </source>
</evidence>
<comment type="similarity">
    <text evidence="2">Belongs to the thioredoxin family. DsbE subfamily.</text>
</comment>
<dbReference type="PANTHER" id="PTHR42852:SF6">
    <property type="entry name" value="THIOL:DISULFIDE INTERCHANGE PROTEIN DSBE"/>
    <property type="match status" value="1"/>
</dbReference>
<evidence type="ECO:0000256" key="2">
    <source>
        <dbReference type="ARBA" id="ARBA00007758"/>
    </source>
</evidence>
<keyword evidence="6" id="KW-1133">Transmembrane helix</keyword>
<evidence type="ECO:0000256" key="1">
    <source>
        <dbReference type="ARBA" id="ARBA00004196"/>
    </source>
</evidence>
<sequence>MSSETGEGGRTQPARGRRRFFAFVPLIVFAALAVIFYTQLISGRDVSEVPSVLIGTKAPKLDLPALEGLKRDGDQVPALTDAQVEGKITLVNIWASWCVPCRQEHPLLMALAEDSRINVVGINYKDETSNALRFLGELGNPYSAVGIDPNGIAAIDWGVYGIPETFLVDKTGTIVFKQIGPFTPDAVRDRLMPEIEKALAAPAASS</sequence>
<dbReference type="Proteomes" id="UP001148313">
    <property type="component" value="Unassembled WGS sequence"/>
</dbReference>
<evidence type="ECO:0000256" key="3">
    <source>
        <dbReference type="ARBA" id="ARBA00022748"/>
    </source>
</evidence>
<keyword evidence="4" id="KW-1015">Disulfide bond</keyword>
<name>A0ABT4VLJ6_9HYPH</name>
<evidence type="ECO:0000256" key="5">
    <source>
        <dbReference type="ARBA" id="ARBA00023284"/>
    </source>
</evidence>
<dbReference type="RefSeq" id="WP_271089179.1">
    <property type="nucleotide sequence ID" value="NZ_JAPJZH010000004.1"/>
</dbReference>
<keyword evidence="6" id="KW-0812">Transmembrane</keyword>
<keyword evidence="9" id="KW-1185">Reference proteome</keyword>
<dbReference type="PROSITE" id="PS00194">
    <property type="entry name" value="THIOREDOXIN_1"/>
    <property type="match status" value="1"/>
</dbReference>
<evidence type="ECO:0000256" key="6">
    <source>
        <dbReference type="SAM" id="Phobius"/>
    </source>
</evidence>
<dbReference type="NCBIfam" id="TIGR00385">
    <property type="entry name" value="dsbE"/>
    <property type="match status" value="1"/>
</dbReference>
<comment type="subcellular location">
    <subcellularLocation>
        <location evidence="1">Cell envelope</location>
    </subcellularLocation>
</comment>
<keyword evidence="6" id="KW-0472">Membrane</keyword>
<dbReference type="InterPro" id="IPR013766">
    <property type="entry name" value="Thioredoxin_domain"/>
</dbReference>
<evidence type="ECO:0000259" key="7">
    <source>
        <dbReference type="PROSITE" id="PS51352"/>
    </source>
</evidence>
<feature type="domain" description="Thioredoxin" evidence="7">
    <location>
        <begin position="52"/>
        <end position="200"/>
    </location>
</feature>
<keyword evidence="3" id="KW-0201">Cytochrome c-type biogenesis</keyword>
<dbReference type="Gene3D" id="3.40.30.10">
    <property type="entry name" value="Glutaredoxin"/>
    <property type="match status" value="1"/>
</dbReference>
<dbReference type="InterPro" id="IPR036249">
    <property type="entry name" value="Thioredoxin-like_sf"/>
</dbReference>
<dbReference type="CDD" id="cd03010">
    <property type="entry name" value="TlpA_like_DsbE"/>
    <property type="match status" value="1"/>
</dbReference>
<dbReference type="PANTHER" id="PTHR42852">
    <property type="entry name" value="THIOL:DISULFIDE INTERCHANGE PROTEIN DSBE"/>
    <property type="match status" value="1"/>
</dbReference>
<dbReference type="EMBL" id="JAPJZH010000004">
    <property type="protein sequence ID" value="MDA4845546.1"/>
    <property type="molecule type" value="Genomic_DNA"/>
</dbReference>
<proteinExistence type="inferred from homology"/>
<dbReference type="SUPFAM" id="SSF52833">
    <property type="entry name" value="Thioredoxin-like"/>
    <property type="match status" value="1"/>
</dbReference>
<dbReference type="InterPro" id="IPR004799">
    <property type="entry name" value="Periplasmic_diS_OxRdtase_DsbE"/>
</dbReference>
<accession>A0ABT4VLJ6</accession>
<keyword evidence="5" id="KW-0676">Redox-active center</keyword>
<feature type="transmembrane region" description="Helical" evidence="6">
    <location>
        <begin position="20"/>
        <end position="40"/>
    </location>
</feature>